<reference evidence="1 2" key="1">
    <citation type="journal article" date="2020" name="Pathogens">
        <title>First Whole Genome Sequence of Anaplasma platys, an Obligate Intracellular Rickettsial Pathogen of Dogs.</title>
        <authorList>
            <person name="Llanes A."/>
            <person name="Rajeev S."/>
        </authorList>
    </citation>
    <scope>NUCLEOTIDE SEQUENCE [LARGE SCALE GENOMIC DNA]</scope>
    <source>
        <strain evidence="1 2">S3</strain>
    </source>
</reference>
<dbReference type="EMBL" id="CP046391">
    <property type="protein sequence ID" value="QJC27307.1"/>
    <property type="molecule type" value="Genomic_DNA"/>
</dbReference>
<evidence type="ECO:0000313" key="1">
    <source>
        <dbReference type="EMBL" id="QJC27307.1"/>
    </source>
</evidence>
<dbReference type="RefSeq" id="WP_169192949.1">
    <property type="nucleotide sequence ID" value="NZ_CP046391.1"/>
</dbReference>
<gene>
    <name evidence="1" type="ORF">ANPL_00980</name>
</gene>
<dbReference type="AlphaFoldDB" id="A0A858PXK9"/>
<proteinExistence type="predicted"/>
<protein>
    <submittedName>
        <fullName evidence="1">Uncharacterized protein</fullName>
    </submittedName>
</protein>
<dbReference type="Proteomes" id="UP000500930">
    <property type="component" value="Chromosome"/>
</dbReference>
<accession>A0A858PXK9</accession>
<keyword evidence="2" id="KW-1185">Reference proteome</keyword>
<organism evidence="1 2">
    <name type="scientific">Anaplasma platys</name>
    <dbReference type="NCBI Taxonomy" id="949"/>
    <lineage>
        <taxon>Bacteria</taxon>
        <taxon>Pseudomonadati</taxon>
        <taxon>Pseudomonadota</taxon>
        <taxon>Alphaproteobacteria</taxon>
        <taxon>Rickettsiales</taxon>
        <taxon>Anaplasmataceae</taxon>
        <taxon>Anaplasma</taxon>
    </lineage>
</organism>
<sequence>MLSSVLRGVVRTGVAAVGASSLSLGVGKRAFEKCFRICLDKMGYVSREEFEALREVVMRTEAQNKEKESPASDEDNKK</sequence>
<name>A0A858PXK9_9RICK</name>
<evidence type="ECO:0000313" key="2">
    <source>
        <dbReference type="Proteomes" id="UP000500930"/>
    </source>
</evidence>
<dbReference type="KEGG" id="aplt:ANPL_00980"/>